<dbReference type="AlphaFoldDB" id="A0A6C0K441"/>
<feature type="region of interest" description="Disordered" evidence="1">
    <location>
        <begin position="223"/>
        <end position="243"/>
    </location>
</feature>
<proteinExistence type="predicted"/>
<name>A0A6C0K441_9ZZZZ</name>
<protein>
    <submittedName>
        <fullName evidence="2">Uncharacterized protein</fullName>
    </submittedName>
</protein>
<evidence type="ECO:0000313" key="2">
    <source>
        <dbReference type="EMBL" id="QHU12835.1"/>
    </source>
</evidence>
<organism evidence="2">
    <name type="scientific">viral metagenome</name>
    <dbReference type="NCBI Taxonomy" id="1070528"/>
    <lineage>
        <taxon>unclassified sequences</taxon>
        <taxon>metagenomes</taxon>
        <taxon>organismal metagenomes</taxon>
    </lineage>
</organism>
<reference evidence="2" key="1">
    <citation type="journal article" date="2020" name="Nature">
        <title>Giant virus diversity and host interactions through global metagenomics.</title>
        <authorList>
            <person name="Schulz F."/>
            <person name="Roux S."/>
            <person name="Paez-Espino D."/>
            <person name="Jungbluth S."/>
            <person name="Walsh D.A."/>
            <person name="Denef V.J."/>
            <person name="McMahon K.D."/>
            <person name="Konstantinidis K.T."/>
            <person name="Eloe-Fadrosh E.A."/>
            <person name="Kyrpides N.C."/>
            <person name="Woyke T."/>
        </authorList>
    </citation>
    <scope>NUCLEOTIDE SEQUENCE</scope>
    <source>
        <strain evidence="2">GVMAG-S-1101172-89</strain>
    </source>
</reference>
<evidence type="ECO:0000256" key="1">
    <source>
        <dbReference type="SAM" id="MobiDB-lite"/>
    </source>
</evidence>
<sequence>MSTLITIAIILYLFFYFNNQYYLYEYFQPGIDERECAARGGSYRNGTCLIPRDEDKRICESSAGGVWENGRCSIPSVQCKLMGGNYINGNCVSSDTNIQARLNCEMGGGEYSPSTGVCKQDSSQANRFGFNMTENNNIEKPMFPGAGEVEMTVFSPPYEQQSIQNLDDYEYNLIYTNEADRVLKKELRDKLMSQYPMHWTTYPPSSSQFQAGYRESFQNAKQDVPDDAKPYENISGSMMQPPDMGEIEKEERKILQTYRPEFPPKAQMYDDRDANTLIKKIYDAKGLIPVVKHKDGTNVYEIVGTRRKNEKIVYEDEEGVALQGANTSTGEGVVPVVSGVNELTTSSRDQFYGGGQGSANSWQYTAWTPGLERVFAPTKPKQNWY</sequence>
<accession>A0A6C0K441</accession>
<dbReference type="EMBL" id="MN740810">
    <property type="protein sequence ID" value="QHU12835.1"/>
    <property type="molecule type" value="Genomic_DNA"/>
</dbReference>